<dbReference type="InterPro" id="IPR020904">
    <property type="entry name" value="Sc_DH/Rdtase_CS"/>
</dbReference>
<dbReference type="PANTHER" id="PTHR48107">
    <property type="entry name" value="NADPH-DEPENDENT ALDEHYDE REDUCTASE-LIKE PROTEIN, CHLOROPLASTIC-RELATED"/>
    <property type="match status" value="1"/>
</dbReference>
<sequence>MIDMSELRTRGVAVVTGGGRGIGAACSVALARLGWDVCVGYRSDSAAAERVVGACRDLGVTAASAAADLAHPSAVTDLFAAADRLGPVTALVNNAGVVAPAARIDEMDHARLHTMFTVNITAAFLCAGAAVRRMSTRHGGPGGSIVNVSSAAARIGSPGTYVDYAASKAALDTMTLGLAQEVAAEGIRVNGVRPGYIDTEIHASGGDPDRARRLGATVPLGRPGRADEVAAAVAWLCTAAASYVTGAVLDVSGGRRPGRRRRGGLRCRTGVPSRLSGRARGAGSPSRQGGGGCSARRPAEGSRWPTGRSSRRRRGRAVNAAGVGAPHGSPPRRSARRT</sequence>
<reference evidence="4 5" key="1">
    <citation type="journal article" date="2007" name="Genome Res.">
        <title>Genome characteristics of facultatively symbiotic Frankia sp. strains reflect host range and host plant biogeography.</title>
        <authorList>
            <person name="Normand P."/>
            <person name="Lapierre P."/>
            <person name="Tisa L.S."/>
            <person name="Gogarten J.P."/>
            <person name="Alloisio N."/>
            <person name="Bagnarol E."/>
            <person name="Bassi C.A."/>
            <person name="Berry A.M."/>
            <person name="Bickhart D.M."/>
            <person name="Choisne N."/>
            <person name="Couloux A."/>
            <person name="Cournoyer B."/>
            <person name="Cruveiller S."/>
            <person name="Daubin V."/>
            <person name="Demange N."/>
            <person name="Francino M.P."/>
            <person name="Goltsman E."/>
            <person name="Huang Y."/>
            <person name="Kopp O.R."/>
            <person name="Labarre L."/>
            <person name="Lapidus A."/>
            <person name="Lavire C."/>
            <person name="Marechal J."/>
            <person name="Martinez M."/>
            <person name="Mastronunzio J.E."/>
            <person name="Mullin B.C."/>
            <person name="Niemann J."/>
            <person name="Pujic P."/>
            <person name="Rawnsley T."/>
            <person name="Rouy Z."/>
            <person name="Schenowitz C."/>
            <person name="Sellstedt A."/>
            <person name="Tavares F."/>
            <person name="Tomkins J.P."/>
            <person name="Vallenet D."/>
            <person name="Valverde C."/>
            <person name="Wall L.G."/>
            <person name="Wang Y."/>
            <person name="Medigue C."/>
            <person name="Benson D.R."/>
        </authorList>
    </citation>
    <scope>NUCLEOTIDE SEQUENCE [LARGE SCALE GENOMIC DNA]</scope>
    <source>
        <strain evidence="5">DSM 45986 / CECT 9034 / ACN14a</strain>
    </source>
</reference>
<evidence type="ECO:0000256" key="2">
    <source>
        <dbReference type="ARBA" id="ARBA00023002"/>
    </source>
</evidence>
<dbReference type="Proteomes" id="UP000000657">
    <property type="component" value="Chromosome"/>
</dbReference>
<evidence type="ECO:0000313" key="4">
    <source>
        <dbReference type="EMBL" id="CAJ59434.1"/>
    </source>
</evidence>
<comment type="similarity">
    <text evidence="1">Belongs to the short-chain dehydrogenases/reductases (SDR) family.</text>
</comment>
<protein>
    <submittedName>
        <fullName evidence="4">Oxidoreductase, NAD(P)-binding domain (Partial match)</fullName>
        <ecNumber evidence="4">1.1.1.-</ecNumber>
    </submittedName>
</protein>
<dbReference type="EC" id="1.1.1.-" evidence="4"/>
<feature type="compositionally biased region" description="Basic residues" evidence="3">
    <location>
        <begin position="256"/>
        <end position="265"/>
    </location>
</feature>
<dbReference type="SUPFAM" id="SSF51735">
    <property type="entry name" value="NAD(P)-binding Rossmann-fold domains"/>
    <property type="match status" value="1"/>
</dbReference>
<accession>Q0RSM5</accession>
<name>Q0RSM5_FRAAA</name>
<dbReference type="HOGENOM" id="CLU_010194_1_3_11"/>
<dbReference type="Gene3D" id="3.40.50.720">
    <property type="entry name" value="NAD(P)-binding Rossmann-like Domain"/>
    <property type="match status" value="1"/>
</dbReference>
<evidence type="ECO:0000256" key="1">
    <source>
        <dbReference type="ARBA" id="ARBA00006484"/>
    </source>
</evidence>
<dbReference type="GO" id="GO:0016614">
    <property type="term" value="F:oxidoreductase activity, acting on CH-OH group of donors"/>
    <property type="evidence" value="ECO:0007669"/>
    <property type="project" value="UniProtKB-ARBA"/>
</dbReference>
<dbReference type="FunFam" id="3.40.50.720:FF:000173">
    <property type="entry name" value="3-oxoacyl-[acyl-carrier protein] reductase"/>
    <property type="match status" value="1"/>
</dbReference>
<dbReference type="PROSITE" id="PS00061">
    <property type="entry name" value="ADH_SHORT"/>
    <property type="match status" value="1"/>
</dbReference>
<feature type="region of interest" description="Disordered" evidence="3">
    <location>
        <begin position="251"/>
        <end position="338"/>
    </location>
</feature>
<organism evidence="4 5">
    <name type="scientific">Frankia alni (strain DSM 45986 / CECT 9034 / ACN14a)</name>
    <dbReference type="NCBI Taxonomy" id="326424"/>
    <lineage>
        <taxon>Bacteria</taxon>
        <taxon>Bacillati</taxon>
        <taxon>Actinomycetota</taxon>
        <taxon>Actinomycetes</taxon>
        <taxon>Frankiales</taxon>
        <taxon>Frankiaceae</taxon>
        <taxon>Frankia</taxon>
    </lineage>
</organism>
<dbReference type="PRINTS" id="PR00081">
    <property type="entry name" value="GDHRDH"/>
</dbReference>
<feature type="compositionally biased region" description="Low complexity" evidence="3">
    <location>
        <begin position="266"/>
        <end position="287"/>
    </location>
</feature>
<dbReference type="PANTHER" id="PTHR48107:SF7">
    <property type="entry name" value="RE15974P"/>
    <property type="match status" value="1"/>
</dbReference>
<dbReference type="Pfam" id="PF13561">
    <property type="entry name" value="adh_short_C2"/>
    <property type="match status" value="1"/>
</dbReference>
<keyword evidence="5" id="KW-1185">Reference proteome</keyword>
<dbReference type="eggNOG" id="COG1028">
    <property type="taxonomic scope" value="Bacteria"/>
</dbReference>
<keyword evidence="2 4" id="KW-0560">Oxidoreductase</keyword>
<proteinExistence type="inferred from homology"/>
<evidence type="ECO:0000313" key="5">
    <source>
        <dbReference type="Proteomes" id="UP000000657"/>
    </source>
</evidence>
<gene>
    <name evidence="4" type="ordered locus">FRAAL0764</name>
</gene>
<dbReference type="AlphaFoldDB" id="Q0RSM5"/>
<dbReference type="InterPro" id="IPR002347">
    <property type="entry name" value="SDR_fam"/>
</dbReference>
<dbReference type="PRINTS" id="PR00080">
    <property type="entry name" value="SDRFAMILY"/>
</dbReference>
<dbReference type="STRING" id="326424.FRAAL0764"/>
<dbReference type="InterPro" id="IPR036291">
    <property type="entry name" value="NAD(P)-bd_dom_sf"/>
</dbReference>
<dbReference type="EMBL" id="CT573213">
    <property type="protein sequence ID" value="CAJ59434.1"/>
    <property type="molecule type" value="Genomic_DNA"/>
</dbReference>
<dbReference type="CDD" id="cd05233">
    <property type="entry name" value="SDR_c"/>
    <property type="match status" value="1"/>
</dbReference>
<evidence type="ECO:0000256" key="3">
    <source>
        <dbReference type="SAM" id="MobiDB-lite"/>
    </source>
</evidence>
<dbReference type="KEGG" id="fal:FRAAL0764"/>